<dbReference type="RefSeq" id="WP_146600112.1">
    <property type="nucleotide sequence ID" value="NZ_SJPY01000004.1"/>
</dbReference>
<evidence type="ECO:0000313" key="1">
    <source>
        <dbReference type="EMBL" id="TWU41269.1"/>
    </source>
</evidence>
<gene>
    <name evidence="1" type="ORF">Q31b_27080</name>
</gene>
<name>A0A5C6E296_9BACT</name>
<dbReference type="AlphaFoldDB" id="A0A5C6E296"/>
<reference evidence="1 2" key="1">
    <citation type="submission" date="2019-02" db="EMBL/GenBank/DDBJ databases">
        <title>Deep-cultivation of Planctomycetes and their phenomic and genomic characterization uncovers novel biology.</title>
        <authorList>
            <person name="Wiegand S."/>
            <person name="Jogler M."/>
            <person name="Boedeker C."/>
            <person name="Pinto D."/>
            <person name="Vollmers J."/>
            <person name="Rivas-Marin E."/>
            <person name="Kohn T."/>
            <person name="Peeters S.H."/>
            <person name="Heuer A."/>
            <person name="Rast P."/>
            <person name="Oberbeckmann S."/>
            <person name="Bunk B."/>
            <person name="Jeske O."/>
            <person name="Meyerdierks A."/>
            <person name="Storesund J.E."/>
            <person name="Kallscheuer N."/>
            <person name="Luecker S."/>
            <person name="Lage O.M."/>
            <person name="Pohl T."/>
            <person name="Merkel B.J."/>
            <person name="Hornburger P."/>
            <person name="Mueller R.-W."/>
            <person name="Bruemmer F."/>
            <person name="Labrenz M."/>
            <person name="Spormann A.M."/>
            <person name="Op Den Camp H."/>
            <person name="Overmann J."/>
            <person name="Amann R."/>
            <person name="Jetten M.S.M."/>
            <person name="Mascher T."/>
            <person name="Medema M.H."/>
            <person name="Devos D.P."/>
            <person name="Kaster A.-K."/>
            <person name="Ovreas L."/>
            <person name="Rohde M."/>
            <person name="Galperin M.Y."/>
            <person name="Jogler C."/>
        </authorList>
    </citation>
    <scope>NUCLEOTIDE SEQUENCE [LARGE SCALE GENOMIC DNA]</scope>
    <source>
        <strain evidence="1 2">Q31b</strain>
    </source>
</reference>
<keyword evidence="2" id="KW-1185">Reference proteome</keyword>
<protein>
    <submittedName>
        <fullName evidence="1">Uncharacterized protein</fullName>
    </submittedName>
</protein>
<evidence type="ECO:0000313" key="2">
    <source>
        <dbReference type="Proteomes" id="UP000315471"/>
    </source>
</evidence>
<comment type="caution">
    <text evidence="1">The sequence shown here is derived from an EMBL/GenBank/DDBJ whole genome shotgun (WGS) entry which is preliminary data.</text>
</comment>
<dbReference type="Proteomes" id="UP000315471">
    <property type="component" value="Unassembled WGS sequence"/>
</dbReference>
<accession>A0A5C6E296</accession>
<sequence>MKINHLSQNAQKCLRINIGEDAGREVADLLTELISEVERLRHSKVNVTQIVPDEYFDNLNRGLGREPLQPR</sequence>
<dbReference type="EMBL" id="SJPY01000004">
    <property type="protein sequence ID" value="TWU41269.1"/>
    <property type="molecule type" value="Genomic_DNA"/>
</dbReference>
<organism evidence="1 2">
    <name type="scientific">Novipirellula aureliae</name>
    <dbReference type="NCBI Taxonomy" id="2527966"/>
    <lineage>
        <taxon>Bacteria</taxon>
        <taxon>Pseudomonadati</taxon>
        <taxon>Planctomycetota</taxon>
        <taxon>Planctomycetia</taxon>
        <taxon>Pirellulales</taxon>
        <taxon>Pirellulaceae</taxon>
        <taxon>Novipirellula</taxon>
    </lineage>
</organism>
<proteinExistence type="predicted"/>
<dbReference type="OrthoDB" id="291228at2"/>